<feature type="domain" description="C3H1-type" evidence="6">
    <location>
        <begin position="290"/>
        <end position="317"/>
    </location>
</feature>
<organism evidence="7 8">
    <name type="scientific">Laetiporus sulphureus 93-53</name>
    <dbReference type="NCBI Taxonomy" id="1314785"/>
    <lineage>
        <taxon>Eukaryota</taxon>
        <taxon>Fungi</taxon>
        <taxon>Dikarya</taxon>
        <taxon>Basidiomycota</taxon>
        <taxon>Agaricomycotina</taxon>
        <taxon>Agaricomycetes</taxon>
        <taxon>Polyporales</taxon>
        <taxon>Laetiporus</taxon>
    </lineage>
</organism>
<dbReference type="SMART" id="SM00356">
    <property type="entry name" value="ZnF_C3H1"/>
    <property type="match status" value="2"/>
</dbReference>
<evidence type="ECO:0000259" key="6">
    <source>
        <dbReference type="PROSITE" id="PS50103"/>
    </source>
</evidence>
<keyword evidence="3 4" id="KW-0862">Zinc</keyword>
<proteinExistence type="predicted"/>
<dbReference type="InParanoid" id="A0A165HUN4"/>
<evidence type="ECO:0000313" key="7">
    <source>
        <dbReference type="EMBL" id="KZT12211.1"/>
    </source>
</evidence>
<feature type="zinc finger region" description="C3H1-type" evidence="4">
    <location>
        <begin position="202"/>
        <end position="230"/>
    </location>
</feature>
<dbReference type="GeneID" id="63818469"/>
<sequence>MTSLIMSFGNGPTVYEQKQGCKVADYVLKRHLHPTSRTEPGYNYPLSHTPLGRYCSYAHEYSPVCVSSPPYYMPSPIYFAPSPYPVWSPTDAAFPQYSNVMMPASPASAASDASSFDASSSEAASIHTEEASPISPMGFGGMHTVVDIVGHAYPPAPPFTSSTPNSASAFTQDRSELAGGRSPSSSSSNSRAQGQAHSYRSLYRTKPCKFYAANGSCVKGDRCNFIHESRVTTICNNAEGSLSVDDDAENNEISQRSALPVKPPSPLEECHKKNFYPVMWRVIGGGVMMGGQRKVCRDYLAGHCTEGDDCTYAHRNDREESPASCQGTTSRDDVDGEPNAREALSSPSPHAYTSTPPPHMPPTSRRGRIRKAKKLTIVPPSELTGEGLGYSAHRILYGDTLLDYDCESSEDSRAEPEDVGTAARELARPMSTPPGHISRDVKAVRLFPAESP</sequence>
<dbReference type="SUPFAM" id="SSF90229">
    <property type="entry name" value="CCCH zinc finger"/>
    <property type="match status" value="2"/>
</dbReference>
<keyword evidence="8" id="KW-1185">Reference proteome</keyword>
<evidence type="ECO:0000256" key="1">
    <source>
        <dbReference type="ARBA" id="ARBA00022723"/>
    </source>
</evidence>
<evidence type="ECO:0000313" key="8">
    <source>
        <dbReference type="Proteomes" id="UP000076871"/>
    </source>
</evidence>
<dbReference type="InterPro" id="IPR036855">
    <property type="entry name" value="Znf_CCCH_sf"/>
</dbReference>
<dbReference type="PROSITE" id="PS50103">
    <property type="entry name" value="ZF_C3H1"/>
    <property type="match status" value="2"/>
</dbReference>
<dbReference type="GO" id="GO:0008270">
    <property type="term" value="F:zinc ion binding"/>
    <property type="evidence" value="ECO:0007669"/>
    <property type="project" value="UniProtKB-KW"/>
</dbReference>
<dbReference type="RefSeq" id="XP_040769859.1">
    <property type="nucleotide sequence ID" value="XM_040901437.1"/>
</dbReference>
<dbReference type="InterPro" id="IPR000571">
    <property type="entry name" value="Znf_CCCH"/>
</dbReference>
<evidence type="ECO:0000256" key="5">
    <source>
        <dbReference type="SAM" id="MobiDB-lite"/>
    </source>
</evidence>
<reference evidence="7 8" key="1">
    <citation type="journal article" date="2016" name="Mol. Biol. Evol.">
        <title>Comparative Genomics of Early-Diverging Mushroom-Forming Fungi Provides Insights into the Origins of Lignocellulose Decay Capabilities.</title>
        <authorList>
            <person name="Nagy L.G."/>
            <person name="Riley R."/>
            <person name="Tritt A."/>
            <person name="Adam C."/>
            <person name="Daum C."/>
            <person name="Floudas D."/>
            <person name="Sun H."/>
            <person name="Yadav J.S."/>
            <person name="Pangilinan J."/>
            <person name="Larsson K.H."/>
            <person name="Matsuura K."/>
            <person name="Barry K."/>
            <person name="Labutti K."/>
            <person name="Kuo R."/>
            <person name="Ohm R.A."/>
            <person name="Bhattacharya S.S."/>
            <person name="Shirouzu T."/>
            <person name="Yoshinaga Y."/>
            <person name="Martin F.M."/>
            <person name="Grigoriev I.V."/>
            <person name="Hibbett D.S."/>
        </authorList>
    </citation>
    <scope>NUCLEOTIDE SEQUENCE [LARGE SCALE GENOMIC DNA]</scope>
    <source>
        <strain evidence="7 8">93-53</strain>
    </source>
</reference>
<feature type="region of interest" description="Disordered" evidence="5">
    <location>
        <begin position="156"/>
        <end position="197"/>
    </location>
</feature>
<dbReference type="Gene3D" id="4.10.1000.10">
    <property type="entry name" value="Zinc finger, CCCH-type"/>
    <property type="match status" value="2"/>
</dbReference>
<dbReference type="STRING" id="1314785.A0A165HUN4"/>
<evidence type="ECO:0000256" key="2">
    <source>
        <dbReference type="ARBA" id="ARBA00022771"/>
    </source>
</evidence>
<evidence type="ECO:0000256" key="4">
    <source>
        <dbReference type="PROSITE-ProRule" id="PRU00723"/>
    </source>
</evidence>
<dbReference type="EMBL" id="KV427606">
    <property type="protein sequence ID" value="KZT12211.1"/>
    <property type="molecule type" value="Genomic_DNA"/>
</dbReference>
<keyword evidence="1 4" id="KW-0479">Metal-binding</keyword>
<dbReference type="OrthoDB" id="411372at2759"/>
<evidence type="ECO:0000256" key="3">
    <source>
        <dbReference type="ARBA" id="ARBA00022833"/>
    </source>
</evidence>
<accession>A0A165HUN4</accession>
<feature type="domain" description="C3H1-type" evidence="6">
    <location>
        <begin position="202"/>
        <end position="230"/>
    </location>
</feature>
<gene>
    <name evidence="7" type="ORF">LAESUDRAFT_170913</name>
</gene>
<feature type="zinc finger region" description="C3H1-type" evidence="4">
    <location>
        <begin position="290"/>
        <end position="317"/>
    </location>
</feature>
<dbReference type="AlphaFoldDB" id="A0A165HUN4"/>
<feature type="region of interest" description="Disordered" evidence="5">
    <location>
        <begin position="315"/>
        <end position="369"/>
    </location>
</feature>
<keyword evidence="2 4" id="KW-0863">Zinc-finger</keyword>
<feature type="compositionally biased region" description="Polar residues" evidence="5">
    <location>
        <begin position="159"/>
        <end position="172"/>
    </location>
</feature>
<protein>
    <recommendedName>
        <fullName evidence="6">C3H1-type domain-containing protein</fullName>
    </recommendedName>
</protein>
<dbReference type="Pfam" id="PF00642">
    <property type="entry name" value="zf-CCCH"/>
    <property type="match status" value="1"/>
</dbReference>
<dbReference type="Proteomes" id="UP000076871">
    <property type="component" value="Unassembled WGS sequence"/>
</dbReference>
<name>A0A165HUN4_9APHY</name>